<feature type="signal peptide" evidence="7">
    <location>
        <begin position="1"/>
        <end position="25"/>
    </location>
</feature>
<evidence type="ECO:0000256" key="1">
    <source>
        <dbReference type="ARBA" id="ARBA00007664"/>
    </source>
</evidence>
<dbReference type="InterPro" id="IPR009003">
    <property type="entry name" value="Peptidase_S1_PA"/>
</dbReference>
<feature type="disulfide bond" evidence="6">
    <location>
        <begin position="183"/>
        <end position="211"/>
    </location>
</feature>
<keyword evidence="7" id="KW-0732">Signal</keyword>
<dbReference type="InterPro" id="IPR001316">
    <property type="entry name" value="Pept_S1A_streptogrisin"/>
</dbReference>
<keyword evidence="5 6" id="KW-1015">Disulfide bond</keyword>
<gene>
    <name evidence="8" type="ORF">E1298_24755</name>
</gene>
<dbReference type="InterPro" id="IPR043504">
    <property type="entry name" value="Peptidase_S1_PA_chymotrypsin"/>
</dbReference>
<dbReference type="AlphaFoldDB" id="A0A4R5BC18"/>
<feature type="disulfide bond" evidence="6">
    <location>
        <begin position="147"/>
        <end position="157"/>
    </location>
</feature>
<keyword evidence="2" id="KW-0645">Protease</keyword>
<comment type="caution">
    <text evidence="8">The sequence shown here is derived from an EMBL/GenBank/DDBJ whole genome shotgun (WGS) entry which is preliminary data.</text>
</comment>
<dbReference type="GO" id="GO:0006508">
    <property type="term" value="P:proteolysis"/>
    <property type="evidence" value="ECO:0007669"/>
    <property type="project" value="UniProtKB-KW"/>
</dbReference>
<feature type="chain" id="PRO_5020247413" evidence="7">
    <location>
        <begin position="26"/>
        <end position="234"/>
    </location>
</feature>
<evidence type="ECO:0000256" key="7">
    <source>
        <dbReference type="SAM" id="SignalP"/>
    </source>
</evidence>
<evidence type="ECO:0000313" key="9">
    <source>
        <dbReference type="Proteomes" id="UP000294513"/>
    </source>
</evidence>
<protein>
    <submittedName>
        <fullName evidence="8">Streptogrisin B</fullName>
    </submittedName>
</protein>
<keyword evidence="4" id="KW-0720">Serine protease</keyword>
<name>A0A4R5BC18_9ACTN</name>
<evidence type="ECO:0000256" key="6">
    <source>
        <dbReference type="PIRSR" id="PIRSR001134-2"/>
    </source>
</evidence>
<dbReference type="PRINTS" id="PR00861">
    <property type="entry name" value="ALYTICPTASE"/>
</dbReference>
<dbReference type="OrthoDB" id="8781117at2"/>
<evidence type="ECO:0000256" key="5">
    <source>
        <dbReference type="ARBA" id="ARBA00023157"/>
    </source>
</evidence>
<evidence type="ECO:0000256" key="4">
    <source>
        <dbReference type="ARBA" id="ARBA00022825"/>
    </source>
</evidence>
<sequence>MKLRVPAIAAGITAVLVGLAPGATASSTAPVQATDQDARHAKAVPSPEGGRPIFASGGVRCVLGFNVRRGDSYHFLTAGGCAKAGLKIYADPGLTVELGTVVSVMNVATALARYVDPGVERPGSVYLHPGSQDITAAGNAAVGQRVCRSSPTTGMRCGTVTAINQTVNFPEGSITGLTRTSVCAEPGDNPGAPYFIGTMAVGLGIAGSGNCSSGGTSYYQPISDVLSAFGVNVY</sequence>
<dbReference type="EMBL" id="SMKU01000143">
    <property type="protein sequence ID" value="TDD81052.1"/>
    <property type="molecule type" value="Genomic_DNA"/>
</dbReference>
<dbReference type="Gene3D" id="2.40.10.10">
    <property type="entry name" value="Trypsin-like serine proteases"/>
    <property type="match status" value="2"/>
</dbReference>
<comment type="similarity">
    <text evidence="1">Belongs to the peptidase S1 family.</text>
</comment>
<dbReference type="PIRSF" id="PIRSF001134">
    <property type="entry name" value="Streptogrisin"/>
    <property type="match status" value="1"/>
</dbReference>
<evidence type="ECO:0000313" key="8">
    <source>
        <dbReference type="EMBL" id="TDD81052.1"/>
    </source>
</evidence>
<dbReference type="GO" id="GO:0004252">
    <property type="term" value="F:serine-type endopeptidase activity"/>
    <property type="evidence" value="ECO:0007669"/>
    <property type="project" value="InterPro"/>
</dbReference>
<organism evidence="8 9">
    <name type="scientific">Actinomadura rubrisoli</name>
    <dbReference type="NCBI Taxonomy" id="2530368"/>
    <lineage>
        <taxon>Bacteria</taxon>
        <taxon>Bacillati</taxon>
        <taxon>Actinomycetota</taxon>
        <taxon>Actinomycetes</taxon>
        <taxon>Streptosporangiales</taxon>
        <taxon>Thermomonosporaceae</taxon>
        <taxon>Actinomadura</taxon>
    </lineage>
</organism>
<accession>A0A4R5BC18</accession>
<dbReference type="RefSeq" id="WP_131897233.1">
    <property type="nucleotide sequence ID" value="NZ_SMKU01000143.1"/>
</dbReference>
<feature type="disulfide bond" evidence="6">
    <location>
        <begin position="61"/>
        <end position="81"/>
    </location>
</feature>
<evidence type="ECO:0000256" key="3">
    <source>
        <dbReference type="ARBA" id="ARBA00022801"/>
    </source>
</evidence>
<proteinExistence type="inferred from homology"/>
<dbReference type="CDD" id="cd21112">
    <property type="entry name" value="alphaLP-like"/>
    <property type="match status" value="1"/>
</dbReference>
<keyword evidence="9" id="KW-1185">Reference proteome</keyword>
<dbReference type="Proteomes" id="UP000294513">
    <property type="component" value="Unassembled WGS sequence"/>
</dbReference>
<keyword evidence="3" id="KW-0378">Hydrolase</keyword>
<evidence type="ECO:0000256" key="2">
    <source>
        <dbReference type="ARBA" id="ARBA00022670"/>
    </source>
</evidence>
<dbReference type="SUPFAM" id="SSF50494">
    <property type="entry name" value="Trypsin-like serine proteases"/>
    <property type="match status" value="1"/>
</dbReference>
<reference evidence="8 9" key="1">
    <citation type="submission" date="2019-03" db="EMBL/GenBank/DDBJ databases">
        <title>Draft genome sequences of novel Actinobacteria.</title>
        <authorList>
            <person name="Sahin N."/>
            <person name="Ay H."/>
            <person name="Saygin H."/>
        </authorList>
    </citation>
    <scope>NUCLEOTIDE SEQUENCE [LARGE SCALE GENOMIC DNA]</scope>
    <source>
        <strain evidence="8 9">H3C3</strain>
    </source>
</reference>